<evidence type="ECO:0000313" key="1">
    <source>
        <dbReference type="EMBL" id="KAI8433550.1"/>
    </source>
</evidence>
<protein>
    <submittedName>
        <fullName evidence="1">Uncharacterized protein</fullName>
    </submittedName>
</protein>
<sequence length="318" mass="35559">MTIGLVHFSPNLLGSRTIQRGNAASFMGTLPQLITMKLLLCLLPVFVQARIIIDIHASETMRESDIAVKGSLQKVITPTDITSFQLTESVLKNGVYKLTDTQKRVPTNVYIKSPTPWHDLYKTYGWKQVNTVIKPVKTNIVYIEKETDVVLNRKIVHGGSEPSEHKVTLPTKVENNVTSYWNKDTKPFKADIEYNINFDGIGNLTKFNLNSTWNTNLFKRDVGVVSPSVVQFSLEPNQNSSVTLTATKVTVNVQVEHMAILDGIVVANFEEAINGHHFYAYDIGSVMDAANLSDIITTKEDIVIQFYADSKVIVEDII</sequence>
<keyword evidence="2" id="KW-1185">Reference proteome</keyword>
<reference evidence="1 2" key="1">
    <citation type="journal article" date="2022" name="Genome Biol. Evol.">
        <title>The Spruce Budworm Genome: Reconstructing the Evolutionary History of Antifreeze Proteins.</title>
        <authorList>
            <person name="Beliveau C."/>
            <person name="Gagne P."/>
            <person name="Picq S."/>
            <person name="Vernygora O."/>
            <person name="Keeling C.I."/>
            <person name="Pinkney K."/>
            <person name="Doucet D."/>
            <person name="Wen F."/>
            <person name="Johnston J.S."/>
            <person name="Maaroufi H."/>
            <person name="Boyle B."/>
            <person name="Laroche J."/>
            <person name="Dewar K."/>
            <person name="Juretic N."/>
            <person name="Blackburn G."/>
            <person name="Nisole A."/>
            <person name="Brunet B."/>
            <person name="Brandao M."/>
            <person name="Lumley L."/>
            <person name="Duan J."/>
            <person name="Quan G."/>
            <person name="Lucarotti C.J."/>
            <person name="Roe A.D."/>
            <person name="Sperling F.A.H."/>
            <person name="Levesque R.C."/>
            <person name="Cusson M."/>
        </authorList>
    </citation>
    <scope>NUCLEOTIDE SEQUENCE [LARGE SCALE GENOMIC DNA]</scope>
    <source>
        <strain evidence="1">Glfc:IPQL:Cfum</strain>
    </source>
</reference>
<name>A0ACC0KBH1_CHOFU</name>
<accession>A0ACC0KBH1</accession>
<gene>
    <name evidence="1" type="ORF">MSG28_015576</name>
</gene>
<proteinExistence type="predicted"/>
<organism evidence="1 2">
    <name type="scientific">Choristoneura fumiferana</name>
    <name type="common">Spruce budworm moth</name>
    <name type="synonym">Archips fumiferana</name>
    <dbReference type="NCBI Taxonomy" id="7141"/>
    <lineage>
        <taxon>Eukaryota</taxon>
        <taxon>Metazoa</taxon>
        <taxon>Ecdysozoa</taxon>
        <taxon>Arthropoda</taxon>
        <taxon>Hexapoda</taxon>
        <taxon>Insecta</taxon>
        <taxon>Pterygota</taxon>
        <taxon>Neoptera</taxon>
        <taxon>Endopterygota</taxon>
        <taxon>Lepidoptera</taxon>
        <taxon>Glossata</taxon>
        <taxon>Ditrysia</taxon>
        <taxon>Tortricoidea</taxon>
        <taxon>Tortricidae</taxon>
        <taxon>Tortricinae</taxon>
        <taxon>Choristoneura</taxon>
    </lineage>
</organism>
<dbReference type="EMBL" id="CM046129">
    <property type="protein sequence ID" value="KAI8433550.1"/>
    <property type="molecule type" value="Genomic_DNA"/>
</dbReference>
<dbReference type="Proteomes" id="UP001064048">
    <property type="component" value="Chromosome 29"/>
</dbReference>
<comment type="caution">
    <text evidence="1">The sequence shown here is derived from an EMBL/GenBank/DDBJ whole genome shotgun (WGS) entry which is preliminary data.</text>
</comment>
<evidence type="ECO:0000313" key="2">
    <source>
        <dbReference type="Proteomes" id="UP001064048"/>
    </source>
</evidence>